<comment type="function">
    <text evidence="9">Part of the tripartite ATP-independent periplasmic (TRAP) transport system.</text>
</comment>
<evidence type="ECO:0000256" key="6">
    <source>
        <dbReference type="ARBA" id="ARBA00022989"/>
    </source>
</evidence>
<evidence type="ECO:0000256" key="7">
    <source>
        <dbReference type="ARBA" id="ARBA00023136"/>
    </source>
</evidence>
<feature type="transmembrane region" description="Helical" evidence="9">
    <location>
        <begin position="32"/>
        <end position="49"/>
    </location>
</feature>
<feature type="transmembrane region" description="Helical" evidence="9">
    <location>
        <begin position="112"/>
        <end position="134"/>
    </location>
</feature>
<evidence type="ECO:0000256" key="4">
    <source>
        <dbReference type="ARBA" id="ARBA00022519"/>
    </source>
</evidence>
<dbReference type="Proteomes" id="UP001500795">
    <property type="component" value="Unassembled WGS sequence"/>
</dbReference>
<evidence type="ECO:0000256" key="1">
    <source>
        <dbReference type="ARBA" id="ARBA00004429"/>
    </source>
</evidence>
<name>A0ABP6VYD5_9GAMM</name>
<dbReference type="InterPro" id="IPR007387">
    <property type="entry name" value="TRAP_DctQ"/>
</dbReference>
<evidence type="ECO:0000313" key="12">
    <source>
        <dbReference type="Proteomes" id="UP001500795"/>
    </source>
</evidence>
<protein>
    <recommendedName>
        <fullName evidence="9">TRAP transporter small permease protein</fullName>
    </recommendedName>
</protein>
<keyword evidence="3" id="KW-1003">Cell membrane</keyword>
<organism evidence="11 12">
    <name type="scientific">Zobellella aerophila</name>
    <dbReference type="NCBI Taxonomy" id="870480"/>
    <lineage>
        <taxon>Bacteria</taxon>
        <taxon>Pseudomonadati</taxon>
        <taxon>Pseudomonadota</taxon>
        <taxon>Gammaproteobacteria</taxon>
        <taxon>Aeromonadales</taxon>
        <taxon>Aeromonadaceae</taxon>
        <taxon>Zobellella</taxon>
    </lineage>
</organism>
<accession>A0ABP6VYD5</accession>
<feature type="transmembrane region" description="Helical" evidence="9">
    <location>
        <begin position="70"/>
        <end position="92"/>
    </location>
</feature>
<keyword evidence="5 9" id="KW-0812">Transmembrane</keyword>
<feature type="domain" description="Tripartite ATP-independent periplasmic transporters DctQ component" evidence="10">
    <location>
        <begin position="7"/>
        <end position="132"/>
    </location>
</feature>
<evidence type="ECO:0000256" key="2">
    <source>
        <dbReference type="ARBA" id="ARBA00022448"/>
    </source>
</evidence>
<keyword evidence="12" id="KW-1185">Reference proteome</keyword>
<dbReference type="EMBL" id="BAABCX010000003">
    <property type="protein sequence ID" value="GAA3542773.1"/>
    <property type="molecule type" value="Genomic_DNA"/>
</dbReference>
<keyword evidence="2 9" id="KW-0813">Transport</keyword>
<keyword evidence="4 9" id="KW-0997">Cell inner membrane</keyword>
<evidence type="ECO:0000313" key="11">
    <source>
        <dbReference type="EMBL" id="GAA3542773.1"/>
    </source>
</evidence>
<dbReference type="Pfam" id="PF04290">
    <property type="entry name" value="DctQ"/>
    <property type="match status" value="1"/>
</dbReference>
<comment type="similarity">
    <text evidence="8 9">Belongs to the TRAP transporter small permease family.</text>
</comment>
<evidence type="ECO:0000256" key="8">
    <source>
        <dbReference type="ARBA" id="ARBA00038436"/>
    </source>
</evidence>
<gene>
    <name evidence="11" type="ORF">GCM10022394_23390</name>
</gene>
<evidence type="ECO:0000256" key="5">
    <source>
        <dbReference type="ARBA" id="ARBA00022692"/>
    </source>
</evidence>
<comment type="caution">
    <text evidence="9">Lacks conserved residue(s) required for the propagation of feature annotation.</text>
</comment>
<dbReference type="PANTHER" id="PTHR35011">
    <property type="entry name" value="2,3-DIKETO-L-GULONATE TRAP TRANSPORTER SMALL PERMEASE PROTEIN YIAM"/>
    <property type="match status" value="1"/>
</dbReference>
<dbReference type="InterPro" id="IPR055348">
    <property type="entry name" value="DctQ"/>
</dbReference>
<keyword evidence="7 9" id="KW-0472">Membrane</keyword>
<comment type="caution">
    <text evidence="11">The sequence shown here is derived from an EMBL/GenBank/DDBJ whole genome shotgun (WGS) entry which is preliminary data.</text>
</comment>
<sequence length="158" mass="17679">MAMVVVLVLSILYEVVSRYAFGAPTLWSFDISYMVNGSLFLLASGYSLKVEAHVRIDFLSSRLALRHQQLINLFFYFFMIGPAFAFFSYVAAEKAIHAWLTGEVESVSPWSPLVWPFYGAIALGLMVFTLQVYIDGIRYLSGDKAPGESAIKDEMSHG</sequence>
<comment type="subcellular location">
    <subcellularLocation>
        <location evidence="1 9">Cell inner membrane</location>
        <topology evidence="1 9">Multi-pass membrane protein</topology>
    </subcellularLocation>
</comment>
<proteinExistence type="inferred from homology"/>
<reference evidence="12" key="1">
    <citation type="journal article" date="2019" name="Int. J. Syst. Evol. Microbiol.">
        <title>The Global Catalogue of Microorganisms (GCM) 10K type strain sequencing project: providing services to taxonomists for standard genome sequencing and annotation.</title>
        <authorList>
            <consortium name="The Broad Institute Genomics Platform"/>
            <consortium name="The Broad Institute Genome Sequencing Center for Infectious Disease"/>
            <person name="Wu L."/>
            <person name="Ma J."/>
        </authorList>
    </citation>
    <scope>NUCLEOTIDE SEQUENCE [LARGE SCALE GENOMIC DNA]</scope>
    <source>
        <strain evidence="12">JCM 17110</strain>
    </source>
</reference>
<keyword evidence="6 9" id="KW-1133">Transmembrane helix</keyword>
<comment type="subunit">
    <text evidence="9">The complex comprises the extracytoplasmic solute receptor protein and the two transmembrane proteins.</text>
</comment>
<evidence type="ECO:0000259" key="10">
    <source>
        <dbReference type="Pfam" id="PF04290"/>
    </source>
</evidence>
<evidence type="ECO:0000256" key="3">
    <source>
        <dbReference type="ARBA" id="ARBA00022475"/>
    </source>
</evidence>
<evidence type="ECO:0000256" key="9">
    <source>
        <dbReference type="RuleBase" id="RU369079"/>
    </source>
</evidence>